<evidence type="ECO:0000313" key="2">
    <source>
        <dbReference type="EMBL" id="EST24374.1"/>
    </source>
</evidence>
<dbReference type="Proteomes" id="UP000017984">
    <property type="component" value="Chromosome"/>
</dbReference>
<dbReference type="PATRIC" id="fig|1352936.5.peg.6382"/>
<protein>
    <recommendedName>
        <fullName evidence="4">Secreted protein</fullName>
    </recommendedName>
</protein>
<evidence type="ECO:0008006" key="4">
    <source>
        <dbReference type="Google" id="ProtNLM"/>
    </source>
</evidence>
<dbReference type="HOGENOM" id="CLU_2014024_0_0_11"/>
<reference evidence="2 3" key="1">
    <citation type="journal article" date="2014" name="Genome Announc.">
        <title>Draft Genome Sequence of Streptomyces roseochromogenes subsp. oscitans DS 12.976, Producer of the Aminocoumarin Antibiotic Clorobiocin.</title>
        <authorList>
            <person name="Ruckert C."/>
            <person name="Kalinowski J."/>
            <person name="Heide L."/>
            <person name="Apel A.K."/>
        </authorList>
    </citation>
    <scope>NUCLEOTIDE SEQUENCE [LARGE SCALE GENOMIC DNA]</scope>
    <source>
        <strain evidence="2 3">DS 12.976</strain>
    </source>
</reference>
<keyword evidence="1" id="KW-0732">Signal</keyword>
<organism evidence="2 3">
    <name type="scientific">Streptomyces roseochromogenus subsp. oscitans DS 12.976</name>
    <dbReference type="NCBI Taxonomy" id="1352936"/>
    <lineage>
        <taxon>Bacteria</taxon>
        <taxon>Bacillati</taxon>
        <taxon>Actinomycetota</taxon>
        <taxon>Actinomycetes</taxon>
        <taxon>Kitasatosporales</taxon>
        <taxon>Streptomycetaceae</taxon>
        <taxon>Streptomyces</taxon>
    </lineage>
</organism>
<sequence>MSHRITTLFILPIAALLAVTAGASTAAAAGVAHGDFIYMSGKDVPIGLRNVPTDKCIPLVIWGAKSGTNGTDKTAHIYATSDCHQQLVVAAAGKPGRGTGWNTPDYEPTAHSVWFECDKPDVC</sequence>
<evidence type="ECO:0000313" key="3">
    <source>
        <dbReference type="Proteomes" id="UP000017984"/>
    </source>
</evidence>
<dbReference type="EMBL" id="AWQX01000267">
    <property type="protein sequence ID" value="EST24374.1"/>
    <property type="molecule type" value="Genomic_DNA"/>
</dbReference>
<comment type="caution">
    <text evidence="2">The sequence shown here is derived from an EMBL/GenBank/DDBJ whole genome shotgun (WGS) entry which is preliminary data.</text>
</comment>
<feature type="signal peptide" evidence="1">
    <location>
        <begin position="1"/>
        <end position="28"/>
    </location>
</feature>
<dbReference type="RefSeq" id="WP_023550833.1">
    <property type="nucleotide sequence ID" value="NZ_CM002285.1"/>
</dbReference>
<name>V6K5Y5_STRRC</name>
<keyword evidence="3" id="KW-1185">Reference proteome</keyword>
<gene>
    <name evidence="2" type="ORF">M878_30640</name>
</gene>
<evidence type="ECO:0000256" key="1">
    <source>
        <dbReference type="SAM" id="SignalP"/>
    </source>
</evidence>
<feature type="chain" id="PRO_5004749457" description="Secreted protein" evidence="1">
    <location>
        <begin position="29"/>
        <end position="123"/>
    </location>
</feature>
<dbReference type="OrthoDB" id="4250730at2"/>
<dbReference type="AlphaFoldDB" id="V6K5Y5"/>
<proteinExistence type="predicted"/>
<accession>V6K5Y5</accession>